<sequence length="246" mass="25784">MDEFPGRPIWIELFTHDPDTAIAFYGELLGWTVVDPGPEFGGYQLFQRDGAPVAGLMGNPEDAPGTWTVYLESNNAADTADMARANGGEVVAEAMAVGELGTMAVVTDPGGALVGIWEPGEHPGFAARGEVGAPGWFEVLSDDYDAAVPFYEAVFGWDTHTMSDTADFRYTTLGKDEHAVAGIMAAAGPSHWSAYLIVADTDATAARAGELGGTTVEPAVDTPYGRLATIADPTGGRIKVMGPNRG</sequence>
<evidence type="ECO:0000259" key="1">
    <source>
        <dbReference type="PROSITE" id="PS51819"/>
    </source>
</evidence>
<dbReference type="InterPro" id="IPR052164">
    <property type="entry name" value="Anthracycline_SecMetBiosynth"/>
</dbReference>
<comment type="caution">
    <text evidence="2">The sequence shown here is derived from an EMBL/GenBank/DDBJ whole genome shotgun (WGS) entry which is preliminary data.</text>
</comment>
<dbReference type="Proteomes" id="UP001596135">
    <property type="component" value="Unassembled WGS sequence"/>
</dbReference>
<dbReference type="RefSeq" id="WP_379159888.1">
    <property type="nucleotide sequence ID" value="NZ_JBHSRJ010000009.1"/>
</dbReference>
<accession>A0ABW1LQ68</accession>
<reference evidence="3" key="1">
    <citation type="journal article" date="2019" name="Int. J. Syst. Evol. Microbiol.">
        <title>The Global Catalogue of Microorganisms (GCM) 10K type strain sequencing project: providing services to taxonomists for standard genome sequencing and annotation.</title>
        <authorList>
            <consortium name="The Broad Institute Genomics Platform"/>
            <consortium name="The Broad Institute Genome Sequencing Center for Infectious Disease"/>
            <person name="Wu L."/>
            <person name="Ma J."/>
        </authorList>
    </citation>
    <scope>NUCLEOTIDE SEQUENCE [LARGE SCALE GENOMIC DNA]</scope>
    <source>
        <strain evidence="3">CCUG 54522</strain>
    </source>
</reference>
<protein>
    <submittedName>
        <fullName evidence="2">VOC family protein</fullName>
    </submittedName>
</protein>
<dbReference type="InterPro" id="IPR037523">
    <property type="entry name" value="VOC_core"/>
</dbReference>
<dbReference type="Pfam" id="PF18029">
    <property type="entry name" value="Glyoxalase_6"/>
    <property type="match status" value="1"/>
</dbReference>
<evidence type="ECO:0000313" key="3">
    <source>
        <dbReference type="Proteomes" id="UP001596135"/>
    </source>
</evidence>
<proteinExistence type="predicted"/>
<dbReference type="Gene3D" id="3.10.180.10">
    <property type="entry name" value="2,3-Dihydroxybiphenyl 1,2-Dioxygenase, domain 1"/>
    <property type="match status" value="2"/>
</dbReference>
<dbReference type="Pfam" id="PF00903">
    <property type="entry name" value="Glyoxalase"/>
    <property type="match status" value="1"/>
</dbReference>
<dbReference type="InterPro" id="IPR004360">
    <property type="entry name" value="Glyas_Fos-R_dOase_dom"/>
</dbReference>
<dbReference type="PROSITE" id="PS51819">
    <property type="entry name" value="VOC"/>
    <property type="match status" value="2"/>
</dbReference>
<dbReference type="InterPro" id="IPR029068">
    <property type="entry name" value="Glyas_Bleomycin-R_OHBP_Dase"/>
</dbReference>
<feature type="domain" description="VOC" evidence="1">
    <location>
        <begin position="133"/>
        <end position="243"/>
    </location>
</feature>
<dbReference type="PANTHER" id="PTHR33993">
    <property type="entry name" value="GLYOXALASE-RELATED"/>
    <property type="match status" value="1"/>
</dbReference>
<dbReference type="InterPro" id="IPR041581">
    <property type="entry name" value="Glyoxalase_6"/>
</dbReference>
<gene>
    <name evidence="2" type="ORF">ACFPYL_22565</name>
</gene>
<organism evidence="2 3">
    <name type="scientific">Nocardioides hankookensis</name>
    <dbReference type="NCBI Taxonomy" id="443157"/>
    <lineage>
        <taxon>Bacteria</taxon>
        <taxon>Bacillati</taxon>
        <taxon>Actinomycetota</taxon>
        <taxon>Actinomycetes</taxon>
        <taxon>Propionibacteriales</taxon>
        <taxon>Nocardioidaceae</taxon>
        <taxon>Nocardioides</taxon>
    </lineage>
</organism>
<dbReference type="EMBL" id="JBHSRJ010000009">
    <property type="protein sequence ID" value="MFC6045883.1"/>
    <property type="molecule type" value="Genomic_DNA"/>
</dbReference>
<evidence type="ECO:0000313" key="2">
    <source>
        <dbReference type="EMBL" id="MFC6045883.1"/>
    </source>
</evidence>
<name>A0ABW1LQ68_9ACTN</name>
<dbReference type="PANTHER" id="PTHR33993:SF10">
    <property type="entry name" value="CONSERVED PROTEIN"/>
    <property type="match status" value="1"/>
</dbReference>
<feature type="domain" description="VOC" evidence="1">
    <location>
        <begin position="7"/>
        <end position="119"/>
    </location>
</feature>
<dbReference type="CDD" id="cd07247">
    <property type="entry name" value="SgaA_N_like"/>
    <property type="match status" value="1"/>
</dbReference>
<dbReference type="SUPFAM" id="SSF54593">
    <property type="entry name" value="Glyoxalase/Bleomycin resistance protein/Dihydroxybiphenyl dioxygenase"/>
    <property type="match status" value="2"/>
</dbReference>
<keyword evidence="3" id="KW-1185">Reference proteome</keyword>